<keyword evidence="1" id="KW-0472">Membrane</keyword>
<evidence type="ECO:0000313" key="3">
    <source>
        <dbReference type="Proteomes" id="UP000054279"/>
    </source>
</evidence>
<dbReference type="OrthoDB" id="3349377at2759"/>
<dbReference type="AlphaFoldDB" id="A0A0C9UD60"/>
<proteinExistence type="predicted"/>
<dbReference type="Proteomes" id="UP000054279">
    <property type="component" value="Unassembled WGS sequence"/>
</dbReference>
<protein>
    <submittedName>
        <fullName evidence="2">Unplaced genomic scaffold SPHSTscaffold_149, whole genome shotgun sequence</fullName>
    </submittedName>
</protein>
<keyword evidence="1" id="KW-1133">Transmembrane helix</keyword>
<organism evidence="2 3">
    <name type="scientific">Sphaerobolus stellatus (strain SS14)</name>
    <dbReference type="NCBI Taxonomy" id="990650"/>
    <lineage>
        <taxon>Eukaryota</taxon>
        <taxon>Fungi</taxon>
        <taxon>Dikarya</taxon>
        <taxon>Basidiomycota</taxon>
        <taxon>Agaricomycotina</taxon>
        <taxon>Agaricomycetes</taxon>
        <taxon>Phallomycetidae</taxon>
        <taxon>Geastrales</taxon>
        <taxon>Sphaerobolaceae</taxon>
        <taxon>Sphaerobolus</taxon>
    </lineage>
</organism>
<name>A0A0C9UD60_SPHS4</name>
<dbReference type="HOGENOM" id="CLU_1125132_0_0_1"/>
<keyword evidence="1" id="KW-0812">Transmembrane</keyword>
<feature type="transmembrane region" description="Helical" evidence="1">
    <location>
        <begin position="6"/>
        <end position="28"/>
    </location>
</feature>
<dbReference type="EMBL" id="KN837224">
    <property type="protein sequence ID" value="KIJ32659.1"/>
    <property type="molecule type" value="Genomic_DNA"/>
</dbReference>
<evidence type="ECO:0000256" key="1">
    <source>
        <dbReference type="SAM" id="Phobius"/>
    </source>
</evidence>
<feature type="transmembrane region" description="Helical" evidence="1">
    <location>
        <begin position="48"/>
        <end position="67"/>
    </location>
</feature>
<keyword evidence="3" id="KW-1185">Reference proteome</keyword>
<feature type="transmembrane region" description="Helical" evidence="1">
    <location>
        <begin position="141"/>
        <end position="166"/>
    </location>
</feature>
<evidence type="ECO:0000313" key="2">
    <source>
        <dbReference type="EMBL" id="KIJ32659.1"/>
    </source>
</evidence>
<gene>
    <name evidence="2" type="ORF">M422DRAFT_265542</name>
</gene>
<feature type="transmembrane region" description="Helical" evidence="1">
    <location>
        <begin position="102"/>
        <end position="121"/>
    </location>
</feature>
<feature type="transmembrane region" description="Helical" evidence="1">
    <location>
        <begin position="172"/>
        <end position="189"/>
    </location>
</feature>
<reference evidence="2 3" key="1">
    <citation type="submission" date="2014-06" db="EMBL/GenBank/DDBJ databases">
        <title>Evolutionary Origins and Diversification of the Mycorrhizal Mutualists.</title>
        <authorList>
            <consortium name="DOE Joint Genome Institute"/>
            <consortium name="Mycorrhizal Genomics Consortium"/>
            <person name="Kohler A."/>
            <person name="Kuo A."/>
            <person name="Nagy L.G."/>
            <person name="Floudas D."/>
            <person name="Copeland A."/>
            <person name="Barry K.W."/>
            <person name="Cichocki N."/>
            <person name="Veneault-Fourrey C."/>
            <person name="LaButti K."/>
            <person name="Lindquist E.A."/>
            <person name="Lipzen A."/>
            <person name="Lundell T."/>
            <person name="Morin E."/>
            <person name="Murat C."/>
            <person name="Riley R."/>
            <person name="Ohm R."/>
            <person name="Sun H."/>
            <person name="Tunlid A."/>
            <person name="Henrissat B."/>
            <person name="Grigoriev I.V."/>
            <person name="Hibbett D.S."/>
            <person name="Martin F."/>
        </authorList>
    </citation>
    <scope>NUCLEOTIDE SEQUENCE [LARGE SCALE GENOMIC DNA]</scope>
    <source>
        <strain evidence="2 3">SS14</strain>
    </source>
</reference>
<sequence>MAQFCLVVLQGISPMAYYIVKWFSRFYWLKLFLFHEHIYIVYDKSKTLLTLLSVLFVAEIVASIVLADTGLPKTASIPQTYIPLWTGCHYTSPTPPHYFTTWIPAMLFETLLFGLMLLRGWQIYKNNGLSSLLKSLIVDSFTYFFAILLVLVVNVIIIAEAVFHPIDELSHVFRWAIAIPCALGSRLLLNMRKRYYKSCELSGYSQEMSEMRGPSASYRVSKGIVFARRPGGEVAERTEMSAISEMA</sequence>
<accession>A0A0C9UD60</accession>